<gene>
    <name evidence="2" type="ORF">DMAD_06841</name>
</gene>
<name>A0AAU9FT43_DROMD</name>
<protein>
    <submittedName>
        <fullName evidence="2">Uncharacterized protein</fullName>
    </submittedName>
</protein>
<evidence type="ECO:0000256" key="1">
    <source>
        <dbReference type="SAM" id="MobiDB-lite"/>
    </source>
</evidence>
<evidence type="ECO:0000313" key="3">
    <source>
        <dbReference type="Proteomes" id="UP001500889"/>
    </source>
</evidence>
<organism evidence="2 3">
    <name type="scientific">Drosophila madeirensis</name>
    <name type="common">Fruit fly</name>
    <dbReference type="NCBI Taxonomy" id="30013"/>
    <lineage>
        <taxon>Eukaryota</taxon>
        <taxon>Metazoa</taxon>
        <taxon>Ecdysozoa</taxon>
        <taxon>Arthropoda</taxon>
        <taxon>Hexapoda</taxon>
        <taxon>Insecta</taxon>
        <taxon>Pterygota</taxon>
        <taxon>Neoptera</taxon>
        <taxon>Endopterygota</taxon>
        <taxon>Diptera</taxon>
        <taxon>Brachycera</taxon>
        <taxon>Muscomorpha</taxon>
        <taxon>Ephydroidea</taxon>
        <taxon>Drosophilidae</taxon>
        <taxon>Drosophila</taxon>
        <taxon>Sophophora</taxon>
    </lineage>
</organism>
<dbReference type="AlphaFoldDB" id="A0AAU9FT43"/>
<feature type="region of interest" description="Disordered" evidence="1">
    <location>
        <begin position="1"/>
        <end position="27"/>
    </location>
</feature>
<evidence type="ECO:0000313" key="2">
    <source>
        <dbReference type="EMBL" id="BFF98775.1"/>
    </source>
</evidence>
<sequence length="110" mass="12430">MENSRPKSLAKHSVPKSQKQSPRDDFNLCGKPSFIVCKGKRIPDLNEVTSDTSDLEQKKADEEAILKIQSIVKRQSRIMSWVDCILFRKTEVTKGVSQSEHPETDDSIGK</sequence>
<proteinExistence type="predicted"/>
<keyword evidence="3" id="KW-1185">Reference proteome</keyword>
<dbReference type="Proteomes" id="UP001500889">
    <property type="component" value="Chromosome J"/>
</dbReference>
<dbReference type="EMBL" id="AP029265">
    <property type="protein sequence ID" value="BFF98775.1"/>
    <property type="molecule type" value="Genomic_DNA"/>
</dbReference>
<accession>A0AAU9FT43</accession>
<reference evidence="2 3" key="1">
    <citation type="submission" date="2024-02" db="EMBL/GenBank/DDBJ databases">
        <title>A chromosome-level genome assembly of Drosophila madeirensis, a fruit fly species endemic to Madeira island.</title>
        <authorList>
            <person name="Tomihara K."/>
            <person name="Llopart A."/>
            <person name="Yamamoto D."/>
        </authorList>
    </citation>
    <scope>NUCLEOTIDE SEQUENCE [LARGE SCALE GENOMIC DNA]</scope>
    <source>
        <strain evidence="2 3">RF1</strain>
    </source>
</reference>